<proteinExistence type="predicted"/>
<dbReference type="EMBL" id="LR798315">
    <property type="protein sequence ID" value="CAB5222655.1"/>
    <property type="molecule type" value="Genomic_DNA"/>
</dbReference>
<reference evidence="1" key="1">
    <citation type="submission" date="2020-05" db="EMBL/GenBank/DDBJ databases">
        <authorList>
            <person name="Chiriac C."/>
            <person name="Salcher M."/>
            <person name="Ghai R."/>
            <person name="Kavagutti S V."/>
        </authorList>
    </citation>
    <scope>NUCLEOTIDE SEQUENCE</scope>
</reference>
<protein>
    <submittedName>
        <fullName evidence="1">Uncharacterized protein</fullName>
    </submittedName>
</protein>
<name>A0A6J7X0H3_9CAUD</name>
<accession>A0A6J7X0H3</accession>
<gene>
    <name evidence="1" type="ORF">UFOVP369_23</name>
</gene>
<organism evidence="1">
    <name type="scientific">uncultured Caudovirales phage</name>
    <dbReference type="NCBI Taxonomy" id="2100421"/>
    <lineage>
        <taxon>Viruses</taxon>
        <taxon>Duplodnaviria</taxon>
        <taxon>Heunggongvirae</taxon>
        <taxon>Uroviricota</taxon>
        <taxon>Caudoviricetes</taxon>
        <taxon>Peduoviridae</taxon>
        <taxon>Maltschvirus</taxon>
        <taxon>Maltschvirus maltsch</taxon>
    </lineage>
</organism>
<evidence type="ECO:0000313" key="1">
    <source>
        <dbReference type="EMBL" id="CAB5222655.1"/>
    </source>
</evidence>
<sequence>MADDFDDHYDISDGDGHYDQEEAHFYFTINEFEDCIEKYGCAFVLSKLSEENRQLIKEKLNV</sequence>